<dbReference type="EMBL" id="JAFFZP010000007">
    <property type="protein sequence ID" value="MBN0987062.1"/>
    <property type="molecule type" value="Genomic_DNA"/>
</dbReference>
<keyword evidence="2" id="KW-1185">Reference proteome</keyword>
<dbReference type="InterPro" id="IPR027417">
    <property type="entry name" value="P-loop_NTPase"/>
</dbReference>
<gene>
    <name evidence="1" type="ORF">JW498_06805</name>
</gene>
<sequence length="318" mass="36402">MQQPPIFLISSGRCGSTFFSDSIHSHPEMLSVSELIEPVMPVPFLENQNKISGADFFTLLAAPTMAERIDIWQSGITRECLFMPQEREQVSLLLCYALPLISDQPEKYLNHIKQIVSDFPEASAAEHFIRFCEYLKSAHGKKIWIERSGGSLAHCESILRCWPNAKIIHFYRDGRDVACSMRAHPIFRMFVMKRLGLDWKDNETPDISEFGKLWSEWVCNAIPALTKPDIRVLNLSYEEMMSSPDSALGSFLRFVFDKETLHEQDLQWINQVKQEISPSRNHVHALNEKEKERLTLACQPGLKELGYETNSAPILTNA</sequence>
<proteinExistence type="predicted"/>
<organism evidence="1 2">
    <name type="scientific">Amphritea pacifica</name>
    <dbReference type="NCBI Taxonomy" id="2811233"/>
    <lineage>
        <taxon>Bacteria</taxon>
        <taxon>Pseudomonadati</taxon>
        <taxon>Pseudomonadota</taxon>
        <taxon>Gammaproteobacteria</taxon>
        <taxon>Oceanospirillales</taxon>
        <taxon>Oceanospirillaceae</taxon>
        <taxon>Amphritea</taxon>
    </lineage>
</organism>
<dbReference type="Proteomes" id="UP000760472">
    <property type="component" value="Unassembled WGS sequence"/>
</dbReference>
<dbReference type="SUPFAM" id="SSF52540">
    <property type="entry name" value="P-loop containing nucleoside triphosphate hydrolases"/>
    <property type="match status" value="1"/>
</dbReference>
<evidence type="ECO:0000313" key="1">
    <source>
        <dbReference type="EMBL" id="MBN0987062.1"/>
    </source>
</evidence>
<name>A0ABS2W5S2_9GAMM</name>
<protein>
    <submittedName>
        <fullName evidence="1">Sulfotransferase</fullName>
    </submittedName>
</protein>
<dbReference type="RefSeq" id="WP_205213235.1">
    <property type="nucleotide sequence ID" value="NZ_JAFFZP010000007.1"/>
</dbReference>
<evidence type="ECO:0000313" key="2">
    <source>
        <dbReference type="Proteomes" id="UP000760472"/>
    </source>
</evidence>
<accession>A0ABS2W5S2</accession>
<dbReference type="Gene3D" id="3.40.50.300">
    <property type="entry name" value="P-loop containing nucleotide triphosphate hydrolases"/>
    <property type="match status" value="1"/>
</dbReference>
<reference evidence="1 2" key="1">
    <citation type="submission" date="2021-02" db="EMBL/GenBank/DDBJ databases">
        <title>A novel species of genus Amphritea isolated from a fishpond in China.</title>
        <authorList>
            <person name="Lu H."/>
        </authorList>
    </citation>
    <scope>NUCLEOTIDE SEQUENCE [LARGE SCALE GENOMIC DNA]</scope>
    <source>
        <strain evidence="1 2">RP18W</strain>
    </source>
</reference>
<dbReference type="Pfam" id="PF13469">
    <property type="entry name" value="Sulfotransfer_3"/>
    <property type="match status" value="1"/>
</dbReference>
<comment type="caution">
    <text evidence="1">The sequence shown here is derived from an EMBL/GenBank/DDBJ whole genome shotgun (WGS) entry which is preliminary data.</text>
</comment>